<name>A0A158JPT9_9BURK</name>
<protein>
    <submittedName>
        <fullName evidence="1">Uncharacterized protein</fullName>
    </submittedName>
</protein>
<gene>
    <name evidence="1" type="ORF">AWB65_06919</name>
</gene>
<reference evidence="1" key="1">
    <citation type="submission" date="2016-01" db="EMBL/GenBank/DDBJ databases">
        <authorList>
            <person name="Peeters C."/>
        </authorList>
    </citation>
    <scope>NUCLEOTIDE SEQUENCE [LARGE SCALE GENOMIC DNA]</scope>
    <source>
        <strain evidence="1">LMG 22934</strain>
    </source>
</reference>
<keyword evidence="2" id="KW-1185">Reference proteome</keyword>
<evidence type="ECO:0000313" key="1">
    <source>
        <dbReference type="EMBL" id="SAL70451.1"/>
    </source>
</evidence>
<dbReference type="EMBL" id="FCNW02000184">
    <property type="protein sequence ID" value="SAL70451.1"/>
    <property type="molecule type" value="Genomic_DNA"/>
</dbReference>
<proteinExistence type="predicted"/>
<dbReference type="AlphaFoldDB" id="A0A158JPT9"/>
<evidence type="ECO:0000313" key="2">
    <source>
        <dbReference type="Proteomes" id="UP000054977"/>
    </source>
</evidence>
<organism evidence="1 2">
    <name type="scientific">Caballeronia humi</name>
    <dbReference type="NCBI Taxonomy" id="326474"/>
    <lineage>
        <taxon>Bacteria</taxon>
        <taxon>Pseudomonadati</taxon>
        <taxon>Pseudomonadota</taxon>
        <taxon>Betaproteobacteria</taxon>
        <taxon>Burkholderiales</taxon>
        <taxon>Burkholderiaceae</taxon>
        <taxon>Caballeronia</taxon>
    </lineage>
</organism>
<accession>A0A158JPT9</accession>
<sequence length="152" mass="14979">MNGALPPSSSDTFLTVGALCAASNRPTAVDPVNDSLRTTGLLVISPPIAFGSPVTMLSTPFGTPARSASTAIASAENGVASAGFTTIGQPAASAGPTLRVIIAAGKFHGVIAAHTPIGSFVTTMRLSAAGEASVSPATRFPSSANHSMNDAA</sequence>
<dbReference type="Proteomes" id="UP000054977">
    <property type="component" value="Unassembled WGS sequence"/>
</dbReference>
<comment type="caution">
    <text evidence="1">The sequence shown here is derived from an EMBL/GenBank/DDBJ whole genome shotgun (WGS) entry which is preliminary data.</text>
</comment>